<dbReference type="Proteomes" id="UP000238413">
    <property type="component" value="Chromosome"/>
</dbReference>
<name>A0ABM6T0X6_9ACTN</name>
<sequence>MEAEFFGYNPEEWVSARLLELVARHIDPTIALQINDANTVNHRRRTEIGNRYAKLLYASIPPDLGVSIEVHTDLDIMNSRVYVRIYWPMIQWRNWQPFGGGQGYGSQIYGYQEVNFFADGKGLQYFLPALAIRNRMVLVPAGQNSVFEATDEEDEVGPLQRDVIEVDFSDDAALEAAVIETGRMLRRELRREVAAYASFQQPGSWTYLDAAAHLEVPVGFVKRALQEEGEATEKAYRLLRCDIDQERIRHGRWTKIRLQVRNDSDLDFPDVTVTVSGPVQVLPAMISATLPAQETTIVELALNPADIGEFPIEIAFVLPEDQILAEWLPIHHVWLESLEPDRAP</sequence>
<evidence type="ECO:0000313" key="2">
    <source>
        <dbReference type="Proteomes" id="UP000238413"/>
    </source>
</evidence>
<gene>
    <name evidence="1" type="ORF">C4B68_37090</name>
</gene>
<reference evidence="1 2" key="1">
    <citation type="submission" date="2018-02" db="EMBL/GenBank/DDBJ databases">
        <title>Complete genome sequence of Streptomyces dengpaensis, the producer of angucyclines.</title>
        <authorList>
            <person name="Yumei L."/>
        </authorList>
    </citation>
    <scope>NUCLEOTIDE SEQUENCE [LARGE SCALE GENOMIC DNA]</scope>
    <source>
        <strain evidence="1 2">XZHG99</strain>
    </source>
</reference>
<accession>A0ABM6T0X6</accession>
<evidence type="ECO:0008006" key="3">
    <source>
        <dbReference type="Google" id="ProtNLM"/>
    </source>
</evidence>
<organism evidence="1 2">
    <name type="scientific">Streptomyces dengpaensis</name>
    <dbReference type="NCBI Taxonomy" id="2049881"/>
    <lineage>
        <taxon>Bacteria</taxon>
        <taxon>Bacillati</taxon>
        <taxon>Actinomycetota</taxon>
        <taxon>Actinomycetes</taxon>
        <taxon>Kitasatosporales</taxon>
        <taxon>Streptomycetaceae</taxon>
        <taxon>Streptomyces</taxon>
    </lineage>
</organism>
<evidence type="ECO:0000313" key="1">
    <source>
        <dbReference type="EMBL" id="AVH60476.1"/>
    </source>
</evidence>
<keyword evidence="2" id="KW-1185">Reference proteome</keyword>
<dbReference type="EMBL" id="CP026652">
    <property type="protein sequence ID" value="AVH60476.1"/>
    <property type="molecule type" value="Genomic_DNA"/>
</dbReference>
<protein>
    <recommendedName>
        <fullName evidence="3">DUF1822 family protein</fullName>
    </recommendedName>
</protein>
<dbReference type="RefSeq" id="WP_099502238.1">
    <property type="nucleotide sequence ID" value="NZ_CP026652.1"/>
</dbReference>
<proteinExistence type="predicted"/>